<accession>A0ABR4TSF8</accession>
<keyword evidence="2" id="KW-1185">Reference proteome</keyword>
<gene>
    <name evidence="1" type="ORF">SMB34_12250</name>
</gene>
<evidence type="ECO:0000313" key="1">
    <source>
        <dbReference type="EMBL" id="KEO58786.1"/>
    </source>
</evidence>
<dbReference type="Proteomes" id="UP000027463">
    <property type="component" value="Unassembled WGS sequence"/>
</dbReference>
<comment type="caution">
    <text evidence="1">The sequence shown here is derived from an EMBL/GenBank/DDBJ whole genome shotgun (WGS) entry which is preliminary data.</text>
</comment>
<sequence>MLLMRLFVMTGEVRLVGERTPNLPEAAAMAAAAASDCGPSVVDRLGAVRPKSVCG</sequence>
<proteinExistence type="predicted"/>
<organism evidence="1 2">
    <name type="scientific">Thalassospira permensis NBRC 106175</name>
    <dbReference type="NCBI Taxonomy" id="1353532"/>
    <lineage>
        <taxon>Bacteria</taxon>
        <taxon>Pseudomonadati</taxon>
        <taxon>Pseudomonadota</taxon>
        <taxon>Alphaproteobacteria</taxon>
        <taxon>Rhodospirillales</taxon>
        <taxon>Thalassospiraceae</taxon>
        <taxon>Thalassospira</taxon>
    </lineage>
</organism>
<protein>
    <submittedName>
        <fullName evidence="1">Uncharacterized protein</fullName>
    </submittedName>
</protein>
<reference evidence="1 2" key="1">
    <citation type="submission" date="2013-07" db="EMBL/GenBank/DDBJ databases">
        <title>Thalassospira permensis NBRC 106175 Genome Sequencing.</title>
        <authorList>
            <person name="Lai Q."/>
            <person name="Shao Z."/>
        </authorList>
    </citation>
    <scope>NUCLEOTIDE SEQUENCE [LARGE SCALE GENOMIC DNA]</scope>
    <source>
        <strain evidence="1 2">NBRC 106175</strain>
    </source>
</reference>
<evidence type="ECO:0000313" key="2">
    <source>
        <dbReference type="Proteomes" id="UP000027463"/>
    </source>
</evidence>
<name>A0ABR4TSF8_9PROT</name>
<dbReference type="EMBL" id="AUNC01000004">
    <property type="protein sequence ID" value="KEO58786.1"/>
    <property type="molecule type" value="Genomic_DNA"/>
</dbReference>